<dbReference type="EMBL" id="KQ976401">
    <property type="protein sequence ID" value="KYM92496.1"/>
    <property type="molecule type" value="Genomic_DNA"/>
</dbReference>
<evidence type="ECO:0000313" key="2">
    <source>
        <dbReference type="Proteomes" id="UP000078540"/>
    </source>
</evidence>
<evidence type="ECO:0000313" key="1">
    <source>
        <dbReference type="EMBL" id="KYM92496.1"/>
    </source>
</evidence>
<reference evidence="1 2" key="1">
    <citation type="submission" date="2015-09" db="EMBL/GenBank/DDBJ databases">
        <title>Atta colombica WGS genome.</title>
        <authorList>
            <person name="Nygaard S."/>
            <person name="Hu H."/>
            <person name="Boomsma J."/>
            <person name="Zhang G."/>
        </authorList>
    </citation>
    <scope>NUCLEOTIDE SEQUENCE [LARGE SCALE GENOMIC DNA]</scope>
    <source>
        <strain evidence="1">Treedump-2</strain>
        <tissue evidence="1">Whole body</tissue>
    </source>
</reference>
<gene>
    <name evidence="1" type="ORF">ALC53_00952</name>
</gene>
<protein>
    <submittedName>
        <fullName evidence="1">Uncharacterized protein</fullName>
    </submittedName>
</protein>
<accession>A0A195BX08</accession>
<dbReference type="Proteomes" id="UP000078540">
    <property type="component" value="Unassembled WGS sequence"/>
</dbReference>
<sequence>MLMAHVIPAGCQVQVESGCGRVLAAAGLGAGRVAAVAGLLVGRQTHRALLKSKSCDGFNENSKITFVTESKGDGGCDVDRMVYFFFWFKDNSISPVVGCRLEDDERDDREVVLEPRARHPPCCDASECLFSRKPSRAAGEFLYQSGTLSRCNDRCTLSSCSLGTRSPTFCSSFSGGCNDKFMFVFFSSSVRNSLEVVREFDAKKYLKSNLPKN</sequence>
<organism evidence="1 2">
    <name type="scientific">Atta colombica</name>
    <dbReference type="NCBI Taxonomy" id="520822"/>
    <lineage>
        <taxon>Eukaryota</taxon>
        <taxon>Metazoa</taxon>
        <taxon>Ecdysozoa</taxon>
        <taxon>Arthropoda</taxon>
        <taxon>Hexapoda</taxon>
        <taxon>Insecta</taxon>
        <taxon>Pterygota</taxon>
        <taxon>Neoptera</taxon>
        <taxon>Endopterygota</taxon>
        <taxon>Hymenoptera</taxon>
        <taxon>Apocrita</taxon>
        <taxon>Aculeata</taxon>
        <taxon>Formicoidea</taxon>
        <taxon>Formicidae</taxon>
        <taxon>Myrmicinae</taxon>
        <taxon>Atta</taxon>
    </lineage>
</organism>
<proteinExistence type="predicted"/>
<name>A0A195BX08_9HYME</name>
<dbReference type="AlphaFoldDB" id="A0A195BX08"/>
<keyword evidence="2" id="KW-1185">Reference proteome</keyword>